<feature type="transmembrane region" description="Helical" evidence="1">
    <location>
        <begin position="12"/>
        <end position="33"/>
    </location>
</feature>
<organism evidence="2 3">
    <name type="scientific">Halorarum halophilum</name>
    <dbReference type="NCBI Taxonomy" id="2743090"/>
    <lineage>
        <taxon>Archaea</taxon>
        <taxon>Methanobacteriati</taxon>
        <taxon>Methanobacteriota</taxon>
        <taxon>Stenosarchaea group</taxon>
        <taxon>Halobacteria</taxon>
        <taxon>Halobacteriales</taxon>
        <taxon>Haloferacaceae</taxon>
        <taxon>Halorarum</taxon>
    </lineage>
</organism>
<dbReference type="KEGG" id="halg:HUG10_07410"/>
<dbReference type="InterPro" id="IPR058927">
    <property type="entry name" value="OB_2TM"/>
</dbReference>
<keyword evidence="1" id="KW-0472">Membrane</keyword>
<evidence type="ECO:0000313" key="2">
    <source>
        <dbReference type="EMBL" id="QLG27385.1"/>
    </source>
</evidence>
<feature type="transmembrane region" description="Helical" evidence="1">
    <location>
        <begin position="127"/>
        <end position="145"/>
    </location>
</feature>
<dbReference type="GeneID" id="56028649"/>
<dbReference type="OrthoDB" id="206389at2157"/>
<dbReference type="AlphaFoldDB" id="A0A7D5GBJ1"/>
<dbReference type="RefSeq" id="WP_179168960.1">
    <property type="nucleotide sequence ID" value="NZ_CP058529.1"/>
</dbReference>
<dbReference type="Proteomes" id="UP000509750">
    <property type="component" value="Chromosome"/>
</dbReference>
<keyword evidence="3" id="KW-1185">Reference proteome</keyword>
<gene>
    <name evidence="2" type="ORF">HUG10_07410</name>
</gene>
<evidence type="ECO:0000256" key="1">
    <source>
        <dbReference type="SAM" id="Phobius"/>
    </source>
</evidence>
<dbReference type="EMBL" id="CP058529">
    <property type="protein sequence ID" value="QLG27385.1"/>
    <property type="molecule type" value="Genomic_DNA"/>
</dbReference>
<keyword evidence="1" id="KW-1133">Transmembrane helix</keyword>
<name>A0A7D5GBJ1_9EURY</name>
<keyword evidence="1" id="KW-0812">Transmembrane</keyword>
<accession>A0A7D5GBJ1</accession>
<sequence length="170" mass="18664">MQSFADLAGWPRYTLIIALLLAVGVSFVAFGTVDPNPAQNAYPGTDEVVSYPDEYVGERVSLSGTVVATDPLVITADSGVERARFTVTTSDHVTVAEGDQLIVFGTLTATNEVQAERTVVREPWELTYMYVVSFLGGLLVLARLLRHWRPDLDHYALVPWTESTAMDGER</sequence>
<proteinExistence type="predicted"/>
<evidence type="ECO:0000313" key="3">
    <source>
        <dbReference type="Proteomes" id="UP000509750"/>
    </source>
</evidence>
<reference evidence="2 3" key="1">
    <citation type="submission" date="2020-07" db="EMBL/GenBank/DDBJ databases">
        <title>Gai3-2, isolated from salt lake.</title>
        <authorList>
            <person name="Cui H."/>
            <person name="Shi X."/>
        </authorList>
    </citation>
    <scope>NUCLEOTIDE SEQUENCE [LARGE SCALE GENOMIC DNA]</scope>
    <source>
        <strain evidence="2 3">Gai3-2</strain>
    </source>
</reference>
<protein>
    <submittedName>
        <fullName evidence="2">Uncharacterized protein</fullName>
    </submittedName>
</protein>
<dbReference type="Pfam" id="PF26045">
    <property type="entry name" value="OB_2TM_halo"/>
    <property type="match status" value="1"/>
</dbReference>